<dbReference type="Proteomes" id="UP000046176">
    <property type="component" value="Unassembled WGS sequence"/>
</dbReference>
<gene>
    <name evidence="2" type="ORF">NGAL_HAMBI1145_06510</name>
</gene>
<dbReference type="GO" id="GO:0004523">
    <property type="term" value="F:RNA-DNA hybrid ribonuclease activity"/>
    <property type="evidence" value="ECO:0007669"/>
    <property type="project" value="InterPro"/>
</dbReference>
<dbReference type="SUPFAM" id="SSF53098">
    <property type="entry name" value="Ribonuclease H-like"/>
    <property type="match status" value="1"/>
</dbReference>
<name>A0A0T7FAC6_NEOGA</name>
<dbReference type="OrthoDB" id="8082643at2"/>
<proteinExistence type="predicted"/>
<reference evidence="2 3" key="1">
    <citation type="submission" date="2014-08" db="EMBL/GenBank/DDBJ databases">
        <authorList>
            <person name="Chen Y.-H."/>
        </authorList>
    </citation>
    <scope>NUCLEOTIDE SEQUENCE [LARGE SCALE GENOMIC DNA]</scope>
</reference>
<dbReference type="AlphaFoldDB" id="A0A0T7FAC6"/>
<organism evidence="2 3">
    <name type="scientific">Neorhizobium galegae bv. officinalis</name>
    <dbReference type="NCBI Taxonomy" id="323656"/>
    <lineage>
        <taxon>Bacteria</taxon>
        <taxon>Pseudomonadati</taxon>
        <taxon>Pseudomonadota</taxon>
        <taxon>Alphaproteobacteria</taxon>
        <taxon>Hyphomicrobiales</taxon>
        <taxon>Rhizobiaceae</taxon>
        <taxon>Rhizobium/Agrobacterium group</taxon>
        <taxon>Neorhizobium</taxon>
    </lineage>
</organism>
<dbReference type="PROSITE" id="PS50879">
    <property type="entry name" value="RNASE_H_1"/>
    <property type="match status" value="1"/>
</dbReference>
<evidence type="ECO:0000313" key="3">
    <source>
        <dbReference type="Proteomes" id="UP000046176"/>
    </source>
</evidence>
<accession>A0A0T7FAC6</accession>
<dbReference type="Pfam" id="PF00075">
    <property type="entry name" value="RNase_H"/>
    <property type="match status" value="1"/>
</dbReference>
<dbReference type="EMBL" id="CCRH01000002">
    <property type="protein sequence ID" value="CDZ31883.1"/>
    <property type="molecule type" value="Genomic_DNA"/>
</dbReference>
<dbReference type="Gene3D" id="3.30.420.10">
    <property type="entry name" value="Ribonuclease H-like superfamily/Ribonuclease H"/>
    <property type="match status" value="1"/>
</dbReference>
<sequence length="164" mass="17749">MTGSLNVFADGSFDASSRSGGWAFVVMDSDLQIHASAGAMTGSSNNTFEVLSVVQAASWLALDAPTATALIWTDSAHVVEGCSRWRHIWRGNGWKRVTANSHERRRSIPDVKLWQKLDGLLLRNREIRIQLCKGHSGIAGNQMADAAARAAMTGNRTRVKLGAS</sequence>
<evidence type="ECO:0000259" key="1">
    <source>
        <dbReference type="PROSITE" id="PS50879"/>
    </source>
</evidence>
<dbReference type="InterPro" id="IPR002156">
    <property type="entry name" value="RNaseH_domain"/>
</dbReference>
<protein>
    <submittedName>
        <fullName evidence="2">Ribonuclease H</fullName>
    </submittedName>
</protein>
<evidence type="ECO:0000313" key="2">
    <source>
        <dbReference type="EMBL" id="CDZ31883.1"/>
    </source>
</evidence>
<dbReference type="GO" id="GO:0003676">
    <property type="term" value="F:nucleic acid binding"/>
    <property type="evidence" value="ECO:0007669"/>
    <property type="project" value="InterPro"/>
</dbReference>
<dbReference type="InterPro" id="IPR012337">
    <property type="entry name" value="RNaseH-like_sf"/>
</dbReference>
<feature type="domain" description="RNase H type-1" evidence="1">
    <location>
        <begin position="1"/>
        <end position="153"/>
    </location>
</feature>
<dbReference type="InterPro" id="IPR036397">
    <property type="entry name" value="RNaseH_sf"/>
</dbReference>